<organism evidence="1">
    <name type="scientific">Dunaliella tertiolecta</name>
    <name type="common">Green alga</name>
    <dbReference type="NCBI Taxonomy" id="3047"/>
    <lineage>
        <taxon>Eukaryota</taxon>
        <taxon>Viridiplantae</taxon>
        <taxon>Chlorophyta</taxon>
        <taxon>core chlorophytes</taxon>
        <taxon>Chlorophyceae</taxon>
        <taxon>CS clade</taxon>
        <taxon>Chlamydomonadales</taxon>
        <taxon>Dunaliellaceae</taxon>
        <taxon>Dunaliella</taxon>
    </lineage>
</organism>
<sequence>MRVQSKGPFHVRPFHVRPLLQMQVQSKGRAAEVVDLLKATAAETGSKGGGSLEGGSEDVEWISTAHLHAAEHTVVLCDALKRKGDFMLFIALVCHSGFKALPCSGRFAARRSIVGICA</sequence>
<protein>
    <submittedName>
        <fullName evidence="1">Uncharacterized protein</fullName>
    </submittedName>
</protein>
<name>A0A7S3VQX1_DUNTE</name>
<dbReference type="EMBL" id="HBIP01026799">
    <property type="protein sequence ID" value="CAE0501112.1"/>
    <property type="molecule type" value="Transcribed_RNA"/>
</dbReference>
<evidence type="ECO:0000313" key="1">
    <source>
        <dbReference type="EMBL" id="CAE0501112.1"/>
    </source>
</evidence>
<reference evidence="1" key="1">
    <citation type="submission" date="2021-01" db="EMBL/GenBank/DDBJ databases">
        <authorList>
            <person name="Corre E."/>
            <person name="Pelletier E."/>
            <person name="Niang G."/>
            <person name="Scheremetjew M."/>
            <person name="Finn R."/>
            <person name="Kale V."/>
            <person name="Holt S."/>
            <person name="Cochrane G."/>
            <person name="Meng A."/>
            <person name="Brown T."/>
            <person name="Cohen L."/>
        </authorList>
    </citation>
    <scope>NUCLEOTIDE SEQUENCE</scope>
    <source>
        <strain evidence="1">CCMP1320</strain>
    </source>
</reference>
<proteinExistence type="predicted"/>
<accession>A0A7S3VQX1</accession>
<dbReference type="AlphaFoldDB" id="A0A7S3VQX1"/>
<gene>
    <name evidence="1" type="ORF">DTER00134_LOCUS16185</name>
</gene>